<dbReference type="EMBL" id="BT135972">
    <property type="protein sequence ID" value="AFK35767.1"/>
    <property type="molecule type" value="mRNA"/>
</dbReference>
<keyword evidence="1" id="KW-1133">Transmembrane helix</keyword>
<reference evidence="2" key="1">
    <citation type="submission" date="2012-05" db="EMBL/GenBank/DDBJ databases">
        <authorList>
            <person name="Krishnakumar V."/>
            <person name="Cheung F."/>
            <person name="Xiao Y."/>
            <person name="Chan A."/>
            <person name="Moskal W.A."/>
            <person name="Town C.D."/>
        </authorList>
    </citation>
    <scope>NUCLEOTIDE SEQUENCE</scope>
</reference>
<organism evidence="2">
    <name type="scientific">Medicago truncatula</name>
    <name type="common">Barrel medic</name>
    <name type="synonym">Medicago tribuloides</name>
    <dbReference type="NCBI Taxonomy" id="3880"/>
    <lineage>
        <taxon>Eukaryota</taxon>
        <taxon>Viridiplantae</taxon>
        <taxon>Streptophyta</taxon>
        <taxon>Embryophyta</taxon>
        <taxon>Tracheophyta</taxon>
        <taxon>Spermatophyta</taxon>
        <taxon>Magnoliopsida</taxon>
        <taxon>eudicotyledons</taxon>
        <taxon>Gunneridae</taxon>
        <taxon>Pentapetalae</taxon>
        <taxon>rosids</taxon>
        <taxon>fabids</taxon>
        <taxon>Fabales</taxon>
        <taxon>Fabaceae</taxon>
        <taxon>Papilionoideae</taxon>
        <taxon>50 kb inversion clade</taxon>
        <taxon>NPAAA clade</taxon>
        <taxon>Hologalegina</taxon>
        <taxon>IRL clade</taxon>
        <taxon>Trifolieae</taxon>
        <taxon>Medicago</taxon>
    </lineage>
</organism>
<proteinExistence type="evidence at transcript level"/>
<dbReference type="EMBL" id="BT145195">
    <property type="protein sequence ID" value="AFK44989.1"/>
    <property type="molecule type" value="mRNA"/>
</dbReference>
<accession>I3SXJ7</accession>
<evidence type="ECO:0008006" key="3">
    <source>
        <dbReference type="Google" id="ProtNLM"/>
    </source>
</evidence>
<keyword evidence="1" id="KW-0812">Transmembrane</keyword>
<keyword evidence="1" id="KW-0472">Membrane</keyword>
<evidence type="ECO:0000256" key="1">
    <source>
        <dbReference type="SAM" id="Phobius"/>
    </source>
</evidence>
<sequence length="75" mass="8661">MSYHRREQCGMVTFKELMCNCAFTVHLYIDGSKSSNSSSPHRVKRICIFFFLFVFGVSLDSRALGLLKELFVIFT</sequence>
<feature type="transmembrane region" description="Helical" evidence="1">
    <location>
        <begin position="46"/>
        <end position="67"/>
    </location>
</feature>
<dbReference type="AlphaFoldDB" id="I3SXJ7"/>
<protein>
    <recommendedName>
        <fullName evidence="3">Transmembrane protein</fullName>
    </recommendedName>
</protein>
<name>I3SXJ7_MEDTR</name>
<evidence type="ECO:0000313" key="2">
    <source>
        <dbReference type="EMBL" id="AFK44989.1"/>
    </source>
</evidence>